<dbReference type="Proteomes" id="UP000193685">
    <property type="component" value="Unassembled WGS sequence"/>
</dbReference>
<feature type="region of interest" description="Disordered" evidence="9">
    <location>
        <begin position="1"/>
        <end position="86"/>
    </location>
</feature>
<dbReference type="Pfam" id="PF02940">
    <property type="entry name" value="mRNA_triPase"/>
    <property type="match status" value="1"/>
</dbReference>
<dbReference type="GO" id="GO:0006370">
    <property type="term" value="P:7-methylguanosine mRNA capping"/>
    <property type="evidence" value="ECO:0007669"/>
    <property type="project" value="UniProtKB-UniRule"/>
</dbReference>
<comment type="caution">
    <text evidence="11">The sequence shown here is derived from an EMBL/GenBank/DDBJ whole genome shotgun (WGS) entry which is preliminary data.</text>
</comment>
<dbReference type="GO" id="GO:0031533">
    <property type="term" value="C:mRNA capping enzyme complex"/>
    <property type="evidence" value="ECO:0007669"/>
    <property type="project" value="UniProtKB-UniRule"/>
</dbReference>
<evidence type="ECO:0000256" key="8">
    <source>
        <dbReference type="RuleBase" id="RU367053"/>
    </source>
</evidence>
<reference evidence="11 12" key="1">
    <citation type="submission" date="2016-07" db="EMBL/GenBank/DDBJ databases">
        <title>Pervasive Adenine N6-methylation of Active Genes in Fungi.</title>
        <authorList>
            <consortium name="DOE Joint Genome Institute"/>
            <person name="Mondo S.J."/>
            <person name="Dannebaum R.O."/>
            <person name="Kuo R.C."/>
            <person name="Labutti K."/>
            <person name="Haridas S."/>
            <person name="Kuo A."/>
            <person name="Salamov A."/>
            <person name="Ahrendt S.R."/>
            <person name="Lipzen A."/>
            <person name="Sullivan W."/>
            <person name="Andreopoulos W.B."/>
            <person name="Clum A."/>
            <person name="Lindquist E."/>
            <person name="Daum C."/>
            <person name="Ramamoorthy G.K."/>
            <person name="Gryganskyi A."/>
            <person name="Culley D."/>
            <person name="Magnuson J.K."/>
            <person name="James T.Y."/>
            <person name="O'Malley M.A."/>
            <person name="Stajich J.E."/>
            <person name="Spatafora J.W."/>
            <person name="Visel A."/>
            <person name="Grigoriev I.V."/>
        </authorList>
    </citation>
    <scope>NUCLEOTIDE SEQUENCE [LARGE SCALE GENOMIC DNA]</scope>
    <source>
        <strain evidence="11 12">12-1054</strain>
    </source>
</reference>
<comment type="subcellular location">
    <subcellularLocation>
        <location evidence="2 8">Nucleus</location>
    </subcellularLocation>
</comment>
<evidence type="ECO:0000256" key="1">
    <source>
        <dbReference type="ARBA" id="ARBA00001946"/>
    </source>
</evidence>
<evidence type="ECO:0000313" key="12">
    <source>
        <dbReference type="Proteomes" id="UP000193685"/>
    </source>
</evidence>
<dbReference type="InterPro" id="IPR040343">
    <property type="entry name" value="Cet1/Ctl1"/>
</dbReference>
<comment type="function">
    <text evidence="8">First step of mRNA capping. Converts the 5'-triphosphate end of a nascent mRNA chain into a diphosphate end.</text>
</comment>
<dbReference type="RefSeq" id="XP_040727351.1">
    <property type="nucleotide sequence ID" value="XM_040867529.1"/>
</dbReference>
<evidence type="ECO:0000313" key="11">
    <source>
        <dbReference type="EMBL" id="ORY86169.1"/>
    </source>
</evidence>
<comment type="subunit">
    <text evidence="8">Heterodimer. The mRNA-capping enzyme is composed of two separate chains alpha and beta, respectively a mRNA guanylyltransferase and an mRNA 5'-triphosphate monophosphatase.</text>
</comment>
<organism evidence="11 12">
    <name type="scientific">Protomyces lactucae-debilis</name>
    <dbReference type="NCBI Taxonomy" id="2754530"/>
    <lineage>
        <taxon>Eukaryota</taxon>
        <taxon>Fungi</taxon>
        <taxon>Dikarya</taxon>
        <taxon>Ascomycota</taxon>
        <taxon>Taphrinomycotina</taxon>
        <taxon>Taphrinomycetes</taxon>
        <taxon>Taphrinales</taxon>
        <taxon>Protomycetaceae</taxon>
        <taxon>Protomyces</taxon>
    </lineage>
</organism>
<evidence type="ECO:0000256" key="2">
    <source>
        <dbReference type="ARBA" id="ARBA00004123"/>
    </source>
</evidence>
<dbReference type="GO" id="GO:0004651">
    <property type="term" value="F:polynucleotide 5'-phosphatase activity"/>
    <property type="evidence" value="ECO:0007669"/>
    <property type="project" value="UniProtKB-UniRule"/>
</dbReference>
<dbReference type="OrthoDB" id="272147at2759"/>
<dbReference type="GeneID" id="63784128"/>
<accession>A0A1Y2FQF5</accession>
<keyword evidence="6 8" id="KW-0539">Nucleus</keyword>
<keyword evidence="8" id="KW-0506">mRNA capping</keyword>
<feature type="region of interest" description="Disordered" evidence="9">
    <location>
        <begin position="193"/>
        <end position="212"/>
    </location>
</feature>
<evidence type="ECO:0000256" key="7">
    <source>
        <dbReference type="ARBA" id="ARBA00047740"/>
    </source>
</evidence>
<dbReference type="CDD" id="cd07470">
    <property type="entry name" value="CYTH-like_mRNA_RTPase"/>
    <property type="match status" value="1"/>
</dbReference>
<comment type="catalytic activity">
    <reaction evidence="7">
        <text>a 5'-end triphospho-ribonucleoside in mRNA + H2O = a 5'-end diphospho-ribonucleoside in mRNA + phosphate + H(+)</text>
        <dbReference type="Rhea" id="RHEA:67004"/>
        <dbReference type="Rhea" id="RHEA-COMP:17164"/>
        <dbReference type="Rhea" id="RHEA-COMP:17165"/>
        <dbReference type="ChEBI" id="CHEBI:15377"/>
        <dbReference type="ChEBI" id="CHEBI:15378"/>
        <dbReference type="ChEBI" id="CHEBI:43474"/>
        <dbReference type="ChEBI" id="CHEBI:167616"/>
        <dbReference type="ChEBI" id="CHEBI:167618"/>
        <dbReference type="EC" id="3.6.1.74"/>
    </reaction>
    <physiologicalReaction direction="left-to-right" evidence="7">
        <dbReference type="Rhea" id="RHEA:67005"/>
    </physiologicalReaction>
</comment>
<keyword evidence="4 8" id="KW-0507">mRNA processing</keyword>
<feature type="compositionally biased region" description="Basic and acidic residues" evidence="9">
    <location>
        <begin position="62"/>
        <end position="81"/>
    </location>
</feature>
<dbReference type="OMA" id="QNSAKRP"/>
<evidence type="ECO:0000256" key="5">
    <source>
        <dbReference type="ARBA" id="ARBA00022801"/>
    </source>
</evidence>
<dbReference type="PANTHER" id="PTHR28118">
    <property type="entry name" value="POLYNUCLEOTIDE 5'-TRIPHOSPHATASE-RELATED"/>
    <property type="match status" value="1"/>
</dbReference>
<dbReference type="InterPro" id="IPR037009">
    <property type="entry name" value="mRNA_triPase_Cet1_sf"/>
</dbReference>
<dbReference type="InterPro" id="IPR004206">
    <property type="entry name" value="mRNA_triPase_Cet1"/>
</dbReference>
<dbReference type="GO" id="GO:0140818">
    <property type="term" value="F:mRNA 5'-triphosphate monophosphatase activity"/>
    <property type="evidence" value="ECO:0007669"/>
    <property type="project" value="UniProtKB-EC"/>
</dbReference>
<dbReference type="AlphaFoldDB" id="A0A1Y2FQF5"/>
<gene>
    <name evidence="11" type="ORF">BCR37DRAFT_343863</name>
</gene>
<dbReference type="InterPro" id="IPR033469">
    <property type="entry name" value="CYTH-like_dom_sf"/>
</dbReference>
<feature type="domain" description="mRNA triphosphatase Cet1-like" evidence="10">
    <location>
        <begin position="94"/>
        <end position="319"/>
    </location>
</feature>
<dbReference type="STRING" id="56484.A0A1Y2FQF5"/>
<proteinExistence type="inferred from homology"/>
<sequence>MQRPPPFAQPTTPARSQSQQTGEGQTNGDQSAPSLKRRGSEDATASEAKRHSTARKPSHSPGAERQRRESQPLEGHGRQNKVEPSYMGIKVPSDMHLKLCQFIRHHLLGDGPYAGQPGLEIEAKLGRLVWKASGERMDFPLITAAMLTPGDARDLPFRFVSDMSKRQHKAFNEHLNAQVQDRARAGRIQYKHTRSTDRQFGPPTSGPAVGKGRHVRVTTDDKTGAVLETMSKETLDSLNLYCPDAPFDIRISINMEHKHPLPTAYHQGSAACTGERKKDRLTYKHQHYQIDLTQVTGAGAGDRSGAASAQTTHELEVEVSNMEELARQARNEADQMPNQFEPMVDSFLGTVILLSRAAKDLAI</sequence>
<comment type="similarity">
    <text evidence="3 8">Belongs to the fungal TPase family.</text>
</comment>
<evidence type="ECO:0000256" key="4">
    <source>
        <dbReference type="ARBA" id="ARBA00022664"/>
    </source>
</evidence>
<dbReference type="PANTHER" id="PTHR28118:SF1">
    <property type="entry name" value="POLYNUCLEOTIDE 5'-TRIPHOSPHATASE CTL1-RELATED"/>
    <property type="match status" value="1"/>
</dbReference>
<comment type="cofactor">
    <cofactor evidence="1 8">
        <name>Mg(2+)</name>
        <dbReference type="ChEBI" id="CHEBI:18420"/>
    </cofactor>
</comment>
<dbReference type="EC" id="3.6.1.74" evidence="8"/>
<evidence type="ECO:0000256" key="6">
    <source>
        <dbReference type="ARBA" id="ARBA00023242"/>
    </source>
</evidence>
<protein>
    <recommendedName>
        <fullName evidence="8">mRNA-capping enzyme subunit beta</fullName>
        <ecNumber evidence="8">3.6.1.74</ecNumber>
    </recommendedName>
    <alternativeName>
        <fullName evidence="8">mRNA 5'-phosphatase</fullName>
    </alternativeName>
    <alternativeName>
        <fullName evidence="8">mRNA 5'-triphosphate monophosphatase</fullName>
    </alternativeName>
</protein>
<evidence type="ECO:0000256" key="3">
    <source>
        <dbReference type="ARBA" id="ARBA00006345"/>
    </source>
</evidence>
<name>A0A1Y2FQF5_PROLT</name>
<dbReference type="Gene3D" id="3.20.100.10">
    <property type="entry name" value="mRNA triphosphatase Cet1-like"/>
    <property type="match status" value="1"/>
</dbReference>
<evidence type="ECO:0000256" key="9">
    <source>
        <dbReference type="SAM" id="MobiDB-lite"/>
    </source>
</evidence>
<keyword evidence="5 8" id="KW-0378">Hydrolase</keyword>
<feature type="compositionally biased region" description="Polar residues" evidence="9">
    <location>
        <begin position="9"/>
        <end position="33"/>
    </location>
</feature>
<keyword evidence="12" id="KW-1185">Reference proteome</keyword>
<dbReference type="SUPFAM" id="SSF55154">
    <property type="entry name" value="CYTH-like phosphatases"/>
    <property type="match status" value="1"/>
</dbReference>
<dbReference type="EMBL" id="MCFI01000003">
    <property type="protein sequence ID" value="ORY86169.1"/>
    <property type="molecule type" value="Genomic_DNA"/>
</dbReference>
<evidence type="ECO:0000259" key="10">
    <source>
        <dbReference type="Pfam" id="PF02940"/>
    </source>
</evidence>